<protein>
    <submittedName>
        <fullName evidence="7">EF1 guanine nucleotide exchange domain containing protein</fullName>
    </submittedName>
</protein>
<dbReference type="KEGG" id="acan:ACA1_224300"/>
<dbReference type="RefSeq" id="XP_004338065.1">
    <property type="nucleotide sequence ID" value="XM_004338017.1"/>
</dbReference>
<feature type="region of interest" description="Disordered" evidence="5">
    <location>
        <begin position="84"/>
        <end position="115"/>
    </location>
</feature>
<dbReference type="PANTHER" id="PTHR11595:SF21">
    <property type="entry name" value="ELONGATION FACTOR 1-BETA"/>
    <property type="match status" value="1"/>
</dbReference>
<dbReference type="Gene3D" id="3.30.70.60">
    <property type="match status" value="1"/>
</dbReference>
<dbReference type="SUPFAM" id="SSF54984">
    <property type="entry name" value="eEF-1beta-like"/>
    <property type="match status" value="1"/>
</dbReference>
<proteinExistence type="inferred from homology"/>
<dbReference type="OrthoDB" id="331763at2759"/>
<feature type="domain" description="Translation elongation factor EF1B beta/delta subunit guanine nucleotide exchange" evidence="6">
    <location>
        <begin position="146"/>
        <end position="232"/>
    </location>
</feature>
<feature type="coiled-coil region" evidence="4">
    <location>
        <begin position="119"/>
        <end position="146"/>
    </location>
</feature>
<keyword evidence="2" id="KW-0251">Elongation factor</keyword>
<dbReference type="SMART" id="SM00888">
    <property type="entry name" value="EF1_GNE"/>
    <property type="match status" value="1"/>
</dbReference>
<feature type="compositionally biased region" description="Basic and acidic residues" evidence="5">
    <location>
        <begin position="95"/>
        <end position="106"/>
    </location>
</feature>
<dbReference type="STRING" id="1257118.L8GSZ9"/>
<dbReference type="FunFam" id="3.30.70.60:FF:000001">
    <property type="entry name" value="Elongation factor 1-beta 1 like"/>
    <property type="match status" value="1"/>
</dbReference>
<dbReference type="GeneID" id="14916684"/>
<dbReference type="GO" id="GO:0005853">
    <property type="term" value="C:eukaryotic translation elongation factor 1 complex"/>
    <property type="evidence" value="ECO:0007669"/>
    <property type="project" value="InterPro"/>
</dbReference>
<dbReference type="GO" id="GO:0005829">
    <property type="term" value="C:cytosol"/>
    <property type="evidence" value="ECO:0007669"/>
    <property type="project" value="TreeGrafter"/>
</dbReference>
<dbReference type="OMA" id="YRWYKHI"/>
<dbReference type="InterPro" id="IPR036219">
    <property type="entry name" value="eEF-1beta-like_sf"/>
</dbReference>
<dbReference type="Pfam" id="PF00736">
    <property type="entry name" value="EF1_GNE"/>
    <property type="match status" value="1"/>
</dbReference>
<evidence type="ECO:0000259" key="6">
    <source>
        <dbReference type="SMART" id="SM00888"/>
    </source>
</evidence>
<organism evidence="7 8">
    <name type="scientific">Acanthamoeba castellanii (strain ATCC 30010 / Neff)</name>
    <dbReference type="NCBI Taxonomy" id="1257118"/>
    <lineage>
        <taxon>Eukaryota</taxon>
        <taxon>Amoebozoa</taxon>
        <taxon>Discosea</taxon>
        <taxon>Longamoebia</taxon>
        <taxon>Centramoebida</taxon>
        <taxon>Acanthamoebidae</taxon>
        <taxon>Acanthamoeba</taxon>
    </lineage>
</organism>
<keyword evidence="4" id="KW-0175">Coiled coil</keyword>
<evidence type="ECO:0000313" key="8">
    <source>
        <dbReference type="Proteomes" id="UP000011083"/>
    </source>
</evidence>
<dbReference type="SUPFAM" id="SSF47616">
    <property type="entry name" value="GST C-terminal domain-like"/>
    <property type="match status" value="1"/>
</dbReference>
<accession>L8GSZ9</accession>
<comment type="similarity">
    <text evidence="1">Belongs to the EF-1-beta/EF-1-delta family.</text>
</comment>
<evidence type="ECO:0000256" key="4">
    <source>
        <dbReference type="SAM" id="Coils"/>
    </source>
</evidence>
<dbReference type="AlphaFoldDB" id="L8GSZ9"/>
<dbReference type="GO" id="GO:0005085">
    <property type="term" value="F:guanyl-nucleotide exchange factor activity"/>
    <property type="evidence" value="ECO:0007669"/>
    <property type="project" value="TreeGrafter"/>
</dbReference>
<dbReference type="GO" id="GO:0003746">
    <property type="term" value="F:translation elongation factor activity"/>
    <property type="evidence" value="ECO:0007669"/>
    <property type="project" value="UniProtKB-KW"/>
</dbReference>
<dbReference type="EMBL" id="KB008010">
    <property type="protein sequence ID" value="ELR16052.1"/>
    <property type="molecule type" value="Genomic_DNA"/>
</dbReference>
<dbReference type="InterPro" id="IPR036282">
    <property type="entry name" value="Glutathione-S-Trfase_C_sf"/>
</dbReference>
<dbReference type="PANTHER" id="PTHR11595">
    <property type="entry name" value="EF-HAND AND COILED-COIL DOMAIN-CONTAINING FAMILY MEMBER"/>
    <property type="match status" value="1"/>
</dbReference>
<keyword evidence="8" id="KW-1185">Reference proteome</keyword>
<dbReference type="InterPro" id="IPR049720">
    <property type="entry name" value="EF1B_bsu/dsu"/>
</dbReference>
<reference evidence="7 8" key="1">
    <citation type="journal article" date="2013" name="Genome Biol.">
        <title>Genome of Acanthamoeba castellanii highlights extensive lateral gene transfer and early evolution of tyrosine kinase signaling.</title>
        <authorList>
            <person name="Clarke M."/>
            <person name="Lohan A.J."/>
            <person name="Liu B."/>
            <person name="Lagkouvardos I."/>
            <person name="Roy S."/>
            <person name="Zafar N."/>
            <person name="Bertelli C."/>
            <person name="Schilde C."/>
            <person name="Kianianmomeni A."/>
            <person name="Burglin T.R."/>
            <person name="Frech C."/>
            <person name="Turcotte B."/>
            <person name="Kopec K.O."/>
            <person name="Synnott J.M."/>
            <person name="Choo C."/>
            <person name="Paponov I."/>
            <person name="Finkler A."/>
            <person name="Soon Heng Tan C."/>
            <person name="Hutchins A.P."/>
            <person name="Weinmeier T."/>
            <person name="Rattei T."/>
            <person name="Chu J.S."/>
            <person name="Gimenez G."/>
            <person name="Irimia M."/>
            <person name="Rigden D.J."/>
            <person name="Fitzpatrick D.A."/>
            <person name="Lorenzo-Morales J."/>
            <person name="Bateman A."/>
            <person name="Chiu C.H."/>
            <person name="Tang P."/>
            <person name="Hegemann P."/>
            <person name="Fromm H."/>
            <person name="Raoult D."/>
            <person name="Greub G."/>
            <person name="Miranda-Saavedra D."/>
            <person name="Chen N."/>
            <person name="Nash P."/>
            <person name="Ginger M.L."/>
            <person name="Horn M."/>
            <person name="Schaap P."/>
            <person name="Caler L."/>
            <person name="Loftus B."/>
        </authorList>
    </citation>
    <scope>NUCLEOTIDE SEQUENCE [LARGE SCALE GENOMIC DNA]</scope>
    <source>
        <strain evidence="7 8">Neff</strain>
    </source>
</reference>
<sequence>MAQFDFSTPQAIGKFNGFLSDKSYAKGYLPTSDDAKLFAEVTQHNPSGPEKKFAHVYRWYQHIKTFSDEERSSWPAEVVLAEQQTAAAPAPAAAKAEEKKEEKKEEDVDFDDDDLFGGVSEEELAAEKQKREADKKKHKKAEEIQRSNIILDVKPWEDTTDLNKLEELVRGITMEGLTWGPSKQVEVAYGIKKLQISCVVVDDLVYTEDLEEQIQAFDEYVQSIDIAAFTKV</sequence>
<name>L8GSZ9_ACACF</name>
<dbReference type="CDD" id="cd00292">
    <property type="entry name" value="EF1B"/>
    <property type="match status" value="1"/>
</dbReference>
<keyword evidence="3" id="KW-0648">Protein biosynthesis</keyword>
<evidence type="ECO:0000256" key="1">
    <source>
        <dbReference type="ARBA" id="ARBA00007411"/>
    </source>
</evidence>
<gene>
    <name evidence="7" type="ORF">ACA1_224300</name>
</gene>
<evidence type="ECO:0000256" key="2">
    <source>
        <dbReference type="ARBA" id="ARBA00022768"/>
    </source>
</evidence>
<evidence type="ECO:0000256" key="5">
    <source>
        <dbReference type="SAM" id="MobiDB-lite"/>
    </source>
</evidence>
<dbReference type="InterPro" id="IPR014038">
    <property type="entry name" value="EF1B_bsu/dsu_GNE"/>
</dbReference>
<dbReference type="InterPro" id="IPR014717">
    <property type="entry name" value="Transl_elong_EF1B/ribsomal_bS6"/>
</dbReference>
<evidence type="ECO:0000256" key="3">
    <source>
        <dbReference type="ARBA" id="ARBA00022917"/>
    </source>
</evidence>
<dbReference type="VEuPathDB" id="AmoebaDB:ACA1_224300"/>
<evidence type="ECO:0000313" key="7">
    <source>
        <dbReference type="EMBL" id="ELR16052.1"/>
    </source>
</evidence>
<dbReference type="Proteomes" id="UP000011083">
    <property type="component" value="Unassembled WGS sequence"/>
</dbReference>